<dbReference type="AlphaFoldDB" id="A0A7R9L470"/>
<protein>
    <recommendedName>
        <fullName evidence="3">Integrator complex subunit 2</fullName>
    </recommendedName>
</protein>
<dbReference type="PANTHER" id="PTHR28608">
    <property type="entry name" value="INTEGRATOR COMPLEX SUBUNIT 2"/>
    <property type="match status" value="1"/>
</dbReference>
<proteinExistence type="predicted"/>
<keyword evidence="2" id="KW-1185">Reference proteome</keyword>
<organism evidence="1">
    <name type="scientific">Medioppia subpectinata</name>
    <dbReference type="NCBI Taxonomy" id="1979941"/>
    <lineage>
        <taxon>Eukaryota</taxon>
        <taxon>Metazoa</taxon>
        <taxon>Ecdysozoa</taxon>
        <taxon>Arthropoda</taxon>
        <taxon>Chelicerata</taxon>
        <taxon>Arachnida</taxon>
        <taxon>Acari</taxon>
        <taxon>Acariformes</taxon>
        <taxon>Sarcoptiformes</taxon>
        <taxon>Oribatida</taxon>
        <taxon>Brachypylina</taxon>
        <taxon>Oppioidea</taxon>
        <taxon>Oppiidae</taxon>
        <taxon>Medioppia</taxon>
    </lineage>
</organism>
<dbReference type="EMBL" id="CAJPIZ010014805">
    <property type="protein sequence ID" value="CAG2114951.1"/>
    <property type="molecule type" value="Genomic_DNA"/>
</dbReference>
<evidence type="ECO:0000313" key="1">
    <source>
        <dbReference type="EMBL" id="CAD7634521.1"/>
    </source>
</evidence>
<sequence length="800" mass="90939">YIKIGQKKMEQSIHTTLSDLRRELLKSVDVLVQNGLKSDESLESGVSEACVLIRLYCALRGVANMKFTEDETNSIVALIICHPPPNQIGIRFVSLGLSMILSTPLLITNADNEQKAIDWIKWLVKEESYFGRMSDVKSSFGEMLLNQRVSTRVGAIRSLKGKHVQIFTDQTVTAHAVKVPVTQNLNSSVAGFLPVHCIYQLLKSRAFTKHKVPIKDWIFKQICNASPAIHPIFLPLIEVYVHSIIHPSPKLASNTTNEPFAEEDILRIFKFKVYSVEDNEDDQRMDVDREVSCELTSQLLLLYFVLLYEDIRLSSHSKNTQFIDRKVMKYSSEFLAQIPIFFLIQSARNDQQNYGVVISSLLRLVSHHYPHLCLVKDWLPSEPSNPRELMSKSREISTQNERQIFANSFDTNSPSLIISELDRLLTLPKNHLWPLAPDFISRLPSVLLPSTPRQVRQKVKIVWFALNSIFPRKLWVMTINVLRPKLFGFMPKSQRLTWSDIVSDPLHVLRCDERIFRNAELMEITLHMLSAFLAASRIHLTHHMMETPSKSIEEEKDREELRSALLTAQESAAIQILLECCVDTTDETNANLLTNLREVQGLICSHLHQVFISDPNIAKLVHFQGYPNQLLPLVVAAIPSMHICLDFIPELLGQPDLQKQAFAMNLCSYLCKQYSIAKSFSVAKLCFNVSVTLVSVLPSDKRATFFTGVLPALIRMCAPFPPLCEDAVKLLVQLSQINMSCLAATSPHFMFPDATLNLYNKTVERLDWQQLNHFFSNLPVEDSLSLSLQKAFSICNTNIL</sequence>
<dbReference type="GO" id="GO:0034472">
    <property type="term" value="P:snRNA 3'-end processing"/>
    <property type="evidence" value="ECO:0007669"/>
    <property type="project" value="TreeGrafter"/>
</dbReference>
<dbReference type="EMBL" id="OC869380">
    <property type="protein sequence ID" value="CAD7634521.1"/>
    <property type="molecule type" value="Genomic_DNA"/>
</dbReference>
<evidence type="ECO:0000313" key="2">
    <source>
        <dbReference type="Proteomes" id="UP000759131"/>
    </source>
</evidence>
<gene>
    <name evidence="1" type="ORF">OSB1V03_LOCUS14917</name>
</gene>
<dbReference type="Proteomes" id="UP000759131">
    <property type="component" value="Unassembled WGS sequence"/>
</dbReference>
<dbReference type="InterPro" id="IPR029321">
    <property type="entry name" value="INTS2"/>
</dbReference>
<name>A0A7R9L470_9ACAR</name>
<feature type="non-terminal residue" evidence="1">
    <location>
        <position position="1"/>
    </location>
</feature>
<reference evidence="1" key="1">
    <citation type="submission" date="2020-11" db="EMBL/GenBank/DDBJ databases">
        <authorList>
            <person name="Tran Van P."/>
        </authorList>
    </citation>
    <scope>NUCLEOTIDE SEQUENCE</scope>
</reference>
<dbReference type="PANTHER" id="PTHR28608:SF1">
    <property type="entry name" value="INTEGRATOR COMPLEX SUBUNIT 2"/>
    <property type="match status" value="1"/>
</dbReference>
<accession>A0A7R9L470</accession>
<evidence type="ECO:0008006" key="3">
    <source>
        <dbReference type="Google" id="ProtNLM"/>
    </source>
</evidence>
<dbReference type="GO" id="GO:0032039">
    <property type="term" value="C:integrator complex"/>
    <property type="evidence" value="ECO:0007669"/>
    <property type="project" value="InterPro"/>
</dbReference>
<dbReference type="OrthoDB" id="70899at2759"/>
<dbReference type="Pfam" id="PF14750">
    <property type="entry name" value="INTS2"/>
    <property type="match status" value="2"/>
</dbReference>